<comment type="subcellular location">
    <subcellularLocation>
        <location evidence="1">Cell membrane</location>
        <topology evidence="1">Multi-pass membrane protein</topology>
    </subcellularLocation>
</comment>
<evidence type="ECO:0000256" key="1">
    <source>
        <dbReference type="ARBA" id="ARBA00004651"/>
    </source>
</evidence>
<keyword evidence="5 8" id="KW-0812">Transmembrane</keyword>
<keyword evidence="3" id="KW-0328">Glycosyltransferase</keyword>
<evidence type="ECO:0000256" key="4">
    <source>
        <dbReference type="ARBA" id="ARBA00022679"/>
    </source>
</evidence>
<evidence type="ECO:0000256" key="6">
    <source>
        <dbReference type="ARBA" id="ARBA00022989"/>
    </source>
</evidence>
<evidence type="ECO:0000256" key="3">
    <source>
        <dbReference type="ARBA" id="ARBA00022676"/>
    </source>
</evidence>
<keyword evidence="7 8" id="KW-0472">Membrane</keyword>
<feature type="domain" description="ArnT-like N-terminal" evidence="9">
    <location>
        <begin position="71"/>
        <end position="262"/>
    </location>
</feature>
<evidence type="ECO:0000256" key="5">
    <source>
        <dbReference type="ARBA" id="ARBA00022692"/>
    </source>
</evidence>
<dbReference type="AlphaFoldDB" id="A0A5C1E4T2"/>
<dbReference type="GO" id="GO:0009103">
    <property type="term" value="P:lipopolysaccharide biosynthetic process"/>
    <property type="evidence" value="ECO:0007669"/>
    <property type="project" value="UniProtKB-ARBA"/>
</dbReference>
<evidence type="ECO:0000256" key="7">
    <source>
        <dbReference type="ARBA" id="ARBA00023136"/>
    </source>
</evidence>
<sequence length="565" mass="61650">MTVPSRGDGFPGPASDLFPPMPFLSPPPRRWPLALLGLFLAALVVFGIGIQEPTGLTGKDEYFLGLRTPMEMMEKDAWVVPVLNDQPRLKKPPMLYWLGRASFEVFGPSLPAARGITVLFAALLVVATAALGRRLTGSAGAGLWAAVLLFTVMGLASESRRFMLDVPTAALSTLAFLGLVRWKDERRAGDLVLAAVLLAAGFLLKGPIVAVVCGAGVLGLLLSGQWAWADLWRRKFSLAGALGLFLALALPWFIYVRLRYPEAAAAELQEELEARQLFTPSPETLLGALQIVLPWSFVLLALVWRLRREPGPARMLLVWAGFTVLPFCFIHTFDRYLVGSLVPFALILGFALARGERFPAWALRLGAGLVLLMAGVFAAFAFWFHLGGWGWLLPPLALLLWAAWRADPRAMAAAMALVWLAFFGLLFPRLGINAVPDAVRALAADRPVLMFDGPQPAMLPILLGHPLRHTSTLDARDLAPPRLLIFVRAEDEARLREQARALGADLRTLGDYPVLASRGSGIRFTRDGAGKAQWLDAIRSRSLAPLESTVRYLEVQAPTGREGRP</sequence>
<feature type="transmembrane region" description="Helical" evidence="8">
    <location>
        <begin position="316"/>
        <end position="332"/>
    </location>
</feature>
<keyword evidence="6 8" id="KW-1133">Transmembrane helix</keyword>
<keyword evidence="2" id="KW-1003">Cell membrane</keyword>
<gene>
    <name evidence="10" type="ORF">OTERR_02390</name>
</gene>
<dbReference type="EMBL" id="CP022579">
    <property type="protein sequence ID" value="QEL63715.1"/>
    <property type="molecule type" value="Genomic_DNA"/>
</dbReference>
<evidence type="ECO:0000313" key="10">
    <source>
        <dbReference type="EMBL" id="QEL63715.1"/>
    </source>
</evidence>
<feature type="transmembrane region" description="Helical" evidence="8">
    <location>
        <begin position="285"/>
        <end position="304"/>
    </location>
</feature>
<keyword evidence="11" id="KW-1185">Reference proteome</keyword>
<organism evidence="10 11">
    <name type="scientific">Oryzomicrobium terrae</name>
    <dbReference type="NCBI Taxonomy" id="1735038"/>
    <lineage>
        <taxon>Bacteria</taxon>
        <taxon>Pseudomonadati</taxon>
        <taxon>Pseudomonadota</taxon>
        <taxon>Betaproteobacteria</taxon>
        <taxon>Rhodocyclales</taxon>
        <taxon>Rhodocyclaceae</taxon>
        <taxon>Oryzomicrobium</taxon>
    </lineage>
</organism>
<feature type="transmembrane region" description="Helical" evidence="8">
    <location>
        <begin position="31"/>
        <end position="50"/>
    </location>
</feature>
<evidence type="ECO:0000256" key="8">
    <source>
        <dbReference type="SAM" id="Phobius"/>
    </source>
</evidence>
<dbReference type="InterPro" id="IPR050297">
    <property type="entry name" value="LipidA_mod_glycosyltrf_83"/>
</dbReference>
<proteinExistence type="predicted"/>
<feature type="transmembrane region" description="Helical" evidence="8">
    <location>
        <begin position="411"/>
        <end position="430"/>
    </location>
</feature>
<feature type="transmembrane region" description="Helical" evidence="8">
    <location>
        <begin position="338"/>
        <end position="355"/>
    </location>
</feature>
<dbReference type="PANTHER" id="PTHR33908">
    <property type="entry name" value="MANNOSYLTRANSFERASE YKCB-RELATED"/>
    <property type="match status" value="1"/>
</dbReference>
<accession>A0A5C1E4T2</accession>
<dbReference type="GO" id="GO:0000030">
    <property type="term" value="F:mannosyltransferase activity"/>
    <property type="evidence" value="ECO:0007669"/>
    <property type="project" value="InterPro"/>
</dbReference>
<feature type="transmembrane region" description="Helical" evidence="8">
    <location>
        <begin position="209"/>
        <end position="229"/>
    </location>
</feature>
<dbReference type="Pfam" id="PF02366">
    <property type="entry name" value="PMT"/>
    <property type="match status" value="1"/>
</dbReference>
<dbReference type="Proteomes" id="UP000323671">
    <property type="component" value="Chromosome"/>
</dbReference>
<dbReference type="PANTHER" id="PTHR33908:SF11">
    <property type="entry name" value="MEMBRANE PROTEIN"/>
    <property type="match status" value="1"/>
</dbReference>
<dbReference type="GO" id="GO:0005886">
    <property type="term" value="C:plasma membrane"/>
    <property type="evidence" value="ECO:0007669"/>
    <property type="project" value="UniProtKB-SubCell"/>
</dbReference>
<feature type="transmembrane region" description="Helical" evidence="8">
    <location>
        <begin position="112"/>
        <end position="132"/>
    </location>
</feature>
<feature type="transmembrane region" description="Helical" evidence="8">
    <location>
        <begin position="236"/>
        <end position="255"/>
    </location>
</feature>
<dbReference type="InterPro" id="IPR003342">
    <property type="entry name" value="ArnT-like_N"/>
</dbReference>
<reference evidence="10 11" key="1">
    <citation type="submission" date="2017-07" db="EMBL/GenBank/DDBJ databases">
        <title>Complete genome sequence of Oryzomicrobium terrae TPP412.</title>
        <authorList>
            <person name="Chiu L.-W."/>
            <person name="Lo K.-J."/>
            <person name="Tsai Y.-M."/>
            <person name="Lin S.-S."/>
            <person name="Kuo C.-H."/>
            <person name="Liu C.-T."/>
        </authorList>
    </citation>
    <scope>NUCLEOTIDE SEQUENCE [LARGE SCALE GENOMIC DNA]</scope>
    <source>
        <strain evidence="10 11">TPP412</strain>
    </source>
</reference>
<dbReference type="GO" id="GO:0016763">
    <property type="term" value="F:pentosyltransferase activity"/>
    <property type="evidence" value="ECO:0007669"/>
    <property type="project" value="TreeGrafter"/>
</dbReference>
<dbReference type="GO" id="GO:0006493">
    <property type="term" value="P:protein O-linked glycosylation"/>
    <property type="evidence" value="ECO:0007669"/>
    <property type="project" value="InterPro"/>
</dbReference>
<evidence type="ECO:0000256" key="2">
    <source>
        <dbReference type="ARBA" id="ARBA00022475"/>
    </source>
</evidence>
<evidence type="ECO:0000313" key="11">
    <source>
        <dbReference type="Proteomes" id="UP000323671"/>
    </source>
</evidence>
<dbReference type="KEGG" id="otr:OTERR_02390"/>
<name>A0A5C1E4T2_9RHOO</name>
<keyword evidence="4" id="KW-0808">Transferase</keyword>
<feature type="transmembrane region" description="Helical" evidence="8">
    <location>
        <begin position="139"/>
        <end position="156"/>
    </location>
</feature>
<protein>
    <recommendedName>
        <fullName evidence="9">ArnT-like N-terminal domain-containing protein</fullName>
    </recommendedName>
</protein>
<evidence type="ECO:0000259" key="9">
    <source>
        <dbReference type="Pfam" id="PF02366"/>
    </source>
</evidence>
<feature type="transmembrane region" description="Helical" evidence="8">
    <location>
        <begin position="362"/>
        <end position="382"/>
    </location>
</feature>
<dbReference type="RefSeq" id="WP_187775278.1">
    <property type="nucleotide sequence ID" value="NZ_CP022579.1"/>
</dbReference>